<dbReference type="InterPro" id="IPR036237">
    <property type="entry name" value="Xyl_isomerase-like_sf"/>
</dbReference>
<comment type="pathway">
    <text evidence="5">Carbohydrate metabolism; pentose and glucuronate interconversion.</text>
</comment>
<evidence type="ECO:0000313" key="11">
    <source>
        <dbReference type="EMBL" id="CUO42318.1"/>
    </source>
</evidence>
<evidence type="ECO:0000313" key="12">
    <source>
        <dbReference type="Proteomes" id="UP000095651"/>
    </source>
</evidence>
<organism evidence="11 12">
    <name type="scientific">Hungatella hathewayi</name>
    <dbReference type="NCBI Taxonomy" id="154046"/>
    <lineage>
        <taxon>Bacteria</taxon>
        <taxon>Bacillati</taxon>
        <taxon>Bacillota</taxon>
        <taxon>Clostridia</taxon>
        <taxon>Lachnospirales</taxon>
        <taxon>Lachnospiraceae</taxon>
        <taxon>Hungatella</taxon>
    </lineage>
</organism>
<gene>
    <name evidence="11" type="primary">uxuA_1</name>
    <name evidence="11" type="ORF">ERS852407_02770</name>
</gene>
<sequence>MKLGLGLYHHMLTEREFAFARQCGCTDLIVHLANYYDGDKNIVMATDETKNYGTAKAMDPIWSEENLCMLQKQAEEKGLRIYGIENFSPADWYDILLDGPKKEEQMENLKQIIRNTGKAGIHCFGYNFSIAGVWGHQKTTKARGGAVSTCFHADSLQTDARIPCGEVWNMTYAENRNGEYIKDIGYEELWSRLRWFLERILPVAEEAGVVMALHPDDPPMPYLRGTPRLVYQPGLYQKVLDLVPSPSNGIDFCMGSIQEMTEGNIYDALEQYSSQGKIAYAHVRNVRGKVPDYTEVFVDDGDIEIDRALAILHRNHFEGVLIPDHTPQITCGDEWHAGMAYALGFIKAEMMQLK</sequence>
<dbReference type="EMBL" id="CYZE01000006">
    <property type="protein sequence ID" value="CUO42318.1"/>
    <property type="molecule type" value="Genomic_DNA"/>
</dbReference>
<dbReference type="GO" id="GO:0042840">
    <property type="term" value="P:D-glucuronate catabolic process"/>
    <property type="evidence" value="ECO:0007669"/>
    <property type="project" value="TreeGrafter"/>
</dbReference>
<dbReference type="SUPFAM" id="SSF51658">
    <property type="entry name" value="Xylose isomerase-like"/>
    <property type="match status" value="1"/>
</dbReference>
<dbReference type="Gene3D" id="3.20.20.150">
    <property type="entry name" value="Divalent-metal-dependent TIM barrel enzymes"/>
    <property type="match status" value="1"/>
</dbReference>
<dbReference type="PANTHER" id="PTHR30387:SF2">
    <property type="entry name" value="MANNONATE DEHYDRATASE"/>
    <property type="match status" value="1"/>
</dbReference>
<keyword evidence="8" id="KW-0408">Iron</keyword>
<evidence type="ECO:0000256" key="5">
    <source>
        <dbReference type="ARBA" id="ARBA00004892"/>
    </source>
</evidence>
<comment type="catalytic activity">
    <reaction evidence="1">
        <text>D-mannonate = 2-dehydro-3-deoxy-D-gluconate + H2O</text>
        <dbReference type="Rhea" id="RHEA:20097"/>
        <dbReference type="ChEBI" id="CHEBI:15377"/>
        <dbReference type="ChEBI" id="CHEBI:17767"/>
        <dbReference type="ChEBI" id="CHEBI:57990"/>
        <dbReference type="EC" id="4.2.1.8"/>
    </reaction>
</comment>
<dbReference type="GO" id="GO:0008198">
    <property type="term" value="F:ferrous iron binding"/>
    <property type="evidence" value="ECO:0007669"/>
    <property type="project" value="TreeGrafter"/>
</dbReference>
<evidence type="ECO:0000256" key="1">
    <source>
        <dbReference type="ARBA" id="ARBA00001794"/>
    </source>
</evidence>
<evidence type="ECO:0000256" key="10">
    <source>
        <dbReference type="ARBA" id="ARBA00023239"/>
    </source>
</evidence>
<evidence type="ECO:0000256" key="6">
    <source>
        <dbReference type="ARBA" id="ARBA00007389"/>
    </source>
</evidence>
<name>A0A174F063_9FIRM</name>
<evidence type="ECO:0000256" key="8">
    <source>
        <dbReference type="ARBA" id="ARBA00023004"/>
    </source>
</evidence>
<reference evidence="11 12" key="1">
    <citation type="submission" date="2015-09" db="EMBL/GenBank/DDBJ databases">
        <authorList>
            <consortium name="Pathogen Informatics"/>
        </authorList>
    </citation>
    <scope>NUCLEOTIDE SEQUENCE [LARGE SCALE GENOMIC DNA]</scope>
    <source>
        <strain evidence="11 12">2789STDY5608850</strain>
    </source>
</reference>
<dbReference type="Proteomes" id="UP000095651">
    <property type="component" value="Unassembled WGS sequence"/>
</dbReference>
<keyword evidence="10 11" id="KW-0456">Lyase</keyword>
<comment type="similarity">
    <text evidence="6">Belongs to the mannonate dehydratase family.</text>
</comment>
<dbReference type="Pfam" id="PF03786">
    <property type="entry name" value="UxuA"/>
    <property type="match status" value="1"/>
</dbReference>
<evidence type="ECO:0000256" key="4">
    <source>
        <dbReference type="ARBA" id="ARBA00002713"/>
    </source>
</evidence>
<evidence type="ECO:0000256" key="3">
    <source>
        <dbReference type="ARBA" id="ARBA00001954"/>
    </source>
</evidence>
<dbReference type="GO" id="GO:0030145">
    <property type="term" value="F:manganese ion binding"/>
    <property type="evidence" value="ECO:0007669"/>
    <property type="project" value="TreeGrafter"/>
</dbReference>
<dbReference type="UniPathway" id="UPA00246"/>
<dbReference type="PANTHER" id="PTHR30387">
    <property type="entry name" value="MANNONATE DEHYDRATASE"/>
    <property type="match status" value="1"/>
</dbReference>
<evidence type="ECO:0000256" key="2">
    <source>
        <dbReference type="ARBA" id="ARBA00001936"/>
    </source>
</evidence>
<dbReference type="InterPro" id="IPR004628">
    <property type="entry name" value="Man_deHydtase"/>
</dbReference>
<dbReference type="AlphaFoldDB" id="A0A174F063"/>
<evidence type="ECO:0000256" key="9">
    <source>
        <dbReference type="ARBA" id="ARBA00023211"/>
    </source>
</evidence>
<accession>A0A174F063</accession>
<comment type="function">
    <text evidence="4">Catalyzes the dehydration of D-mannonate.</text>
</comment>
<proteinExistence type="inferred from homology"/>
<dbReference type="GO" id="GO:0008927">
    <property type="term" value="F:mannonate dehydratase activity"/>
    <property type="evidence" value="ECO:0007669"/>
    <property type="project" value="UniProtKB-EC"/>
</dbReference>
<comment type="cofactor">
    <cofactor evidence="3">
        <name>Fe(2+)</name>
        <dbReference type="ChEBI" id="CHEBI:29033"/>
    </cofactor>
</comment>
<evidence type="ECO:0000256" key="7">
    <source>
        <dbReference type="ARBA" id="ARBA00012927"/>
    </source>
</evidence>
<comment type="cofactor">
    <cofactor evidence="2">
        <name>Mn(2+)</name>
        <dbReference type="ChEBI" id="CHEBI:29035"/>
    </cofactor>
</comment>
<dbReference type="EC" id="4.2.1.8" evidence="7"/>
<protein>
    <recommendedName>
        <fullName evidence="7">mannonate dehydratase</fullName>
        <ecNumber evidence="7">4.2.1.8</ecNumber>
    </recommendedName>
</protein>
<dbReference type="RefSeq" id="WP_055655915.1">
    <property type="nucleotide sequence ID" value="NZ_CABIXC010000006.1"/>
</dbReference>
<keyword evidence="9" id="KW-0464">Manganese</keyword>